<evidence type="ECO:0000259" key="2">
    <source>
        <dbReference type="Pfam" id="PF02557"/>
    </source>
</evidence>
<feature type="compositionally biased region" description="Polar residues" evidence="1">
    <location>
        <begin position="36"/>
        <end position="55"/>
    </location>
</feature>
<dbReference type="Proteomes" id="UP000460157">
    <property type="component" value="Unassembled WGS sequence"/>
</dbReference>
<dbReference type="InterPro" id="IPR052179">
    <property type="entry name" value="DD-CPase-like"/>
</dbReference>
<dbReference type="PANTHER" id="PTHR34385:SF1">
    <property type="entry name" value="PEPTIDOGLYCAN L-ALANYL-D-GLUTAMATE ENDOPEPTIDASE CWLK"/>
    <property type="match status" value="1"/>
</dbReference>
<dbReference type="GO" id="GO:0006508">
    <property type="term" value="P:proteolysis"/>
    <property type="evidence" value="ECO:0007669"/>
    <property type="project" value="InterPro"/>
</dbReference>
<reference evidence="3 4" key="1">
    <citation type="submission" date="2019-12" db="EMBL/GenBank/DDBJ databases">
        <title>Nesterenkonia muleiensis sp. nov., a novel actinobacterium isolated from sap of Populus euphratica.</title>
        <authorList>
            <person name="Wang R."/>
        </authorList>
    </citation>
    <scope>NUCLEOTIDE SEQUENCE [LARGE SCALE GENOMIC DNA]</scope>
    <source>
        <strain evidence="3 4">F10</strain>
    </source>
</reference>
<feature type="region of interest" description="Disordered" evidence="1">
    <location>
        <begin position="19"/>
        <end position="81"/>
    </location>
</feature>
<dbReference type="InterPro" id="IPR058193">
    <property type="entry name" value="VanY/YodJ_core_dom"/>
</dbReference>
<dbReference type="PROSITE" id="PS51257">
    <property type="entry name" value="PROKAR_LIPOPROTEIN"/>
    <property type="match status" value="1"/>
</dbReference>
<feature type="compositionally biased region" description="Pro residues" evidence="1">
    <location>
        <begin position="60"/>
        <end position="71"/>
    </location>
</feature>
<keyword evidence="3" id="KW-0645">Protease</keyword>
<evidence type="ECO:0000256" key="1">
    <source>
        <dbReference type="SAM" id="MobiDB-lite"/>
    </source>
</evidence>
<comment type="caution">
    <text evidence="3">The sequence shown here is derived from an EMBL/GenBank/DDBJ whole genome shotgun (WGS) entry which is preliminary data.</text>
</comment>
<dbReference type="CDD" id="cd14852">
    <property type="entry name" value="LD-carboxypeptidase"/>
    <property type="match status" value="1"/>
</dbReference>
<dbReference type="Gene3D" id="3.30.1380.10">
    <property type="match status" value="1"/>
</dbReference>
<name>A0A7K1UGV2_9MICC</name>
<keyword evidence="4" id="KW-1185">Reference proteome</keyword>
<dbReference type="EMBL" id="WRPM01000030">
    <property type="protein sequence ID" value="MVT25616.1"/>
    <property type="molecule type" value="Genomic_DNA"/>
</dbReference>
<evidence type="ECO:0000313" key="4">
    <source>
        <dbReference type="Proteomes" id="UP000460157"/>
    </source>
</evidence>
<protein>
    <submittedName>
        <fullName evidence="3">D-alanyl-D-alanine carboxypeptidase family protein</fullName>
    </submittedName>
</protein>
<dbReference type="AlphaFoldDB" id="A0A7K1UGV2"/>
<keyword evidence="3" id="KW-0378">Hydrolase</keyword>
<dbReference type="InterPro" id="IPR003709">
    <property type="entry name" value="VanY-like_core_dom"/>
</dbReference>
<feature type="domain" description="D-alanyl-D-alanine carboxypeptidase-like core" evidence="2">
    <location>
        <begin position="118"/>
        <end position="246"/>
    </location>
</feature>
<keyword evidence="3" id="KW-0121">Carboxypeptidase</keyword>
<evidence type="ECO:0000313" key="3">
    <source>
        <dbReference type="EMBL" id="MVT25616.1"/>
    </source>
</evidence>
<dbReference type="RefSeq" id="WP_157321703.1">
    <property type="nucleotide sequence ID" value="NZ_BMFX01000001.1"/>
</dbReference>
<accession>A0A7K1UGV2</accession>
<sequence length="284" mass="30715">MRTGGLWALCLAGGVVLSGCTGPEDGRAVPEPSFTDAASAQQGTTPPPDSRTQSTAEVPDPTPEPPAPPEPSRASQASSDPESIHVLVNRQNPLEPMDFAPRDLTELQVRTTVEGPLYLRAEPAQALEQMFSDAADEAVVLAVTSAYRSFSGQARVYSARHQQLGTEATDEFAARPGYSEHQTGLAVDVIGIENPVCIRGDCFDQTPEFAWVAANAHEYGFLIRYPQGAEAITGFGYEPWHLRYVGPETAAEVVAEDLTLEEYWDLPAAPDYDEPEPDSVHLLY</sequence>
<dbReference type="SUPFAM" id="SSF55166">
    <property type="entry name" value="Hedgehog/DD-peptidase"/>
    <property type="match status" value="1"/>
</dbReference>
<dbReference type="OrthoDB" id="9792074at2"/>
<organism evidence="3 4">
    <name type="scientific">Nesterenkonia alkaliphila</name>
    <dbReference type="NCBI Taxonomy" id="1463631"/>
    <lineage>
        <taxon>Bacteria</taxon>
        <taxon>Bacillati</taxon>
        <taxon>Actinomycetota</taxon>
        <taxon>Actinomycetes</taxon>
        <taxon>Micrococcales</taxon>
        <taxon>Micrococcaceae</taxon>
        <taxon>Nesterenkonia</taxon>
    </lineage>
</organism>
<gene>
    <name evidence="3" type="ORF">GNZ21_04440</name>
</gene>
<dbReference type="InterPro" id="IPR009045">
    <property type="entry name" value="Zn_M74/Hedgehog-like"/>
</dbReference>
<dbReference type="GO" id="GO:0004180">
    <property type="term" value="F:carboxypeptidase activity"/>
    <property type="evidence" value="ECO:0007669"/>
    <property type="project" value="UniProtKB-KW"/>
</dbReference>
<dbReference type="PANTHER" id="PTHR34385">
    <property type="entry name" value="D-ALANYL-D-ALANINE CARBOXYPEPTIDASE"/>
    <property type="match status" value="1"/>
</dbReference>
<proteinExistence type="predicted"/>
<dbReference type="Pfam" id="PF02557">
    <property type="entry name" value="VanY"/>
    <property type="match status" value="1"/>
</dbReference>